<accession>A0ABV9P0X3</accession>
<dbReference type="InterPro" id="IPR024078">
    <property type="entry name" value="LmbE-like_dom_sf"/>
</dbReference>
<comment type="caution">
    <text evidence="2">The sequence shown here is derived from an EMBL/GenBank/DDBJ whole genome shotgun (WGS) entry which is preliminary data.</text>
</comment>
<dbReference type="EC" id="3.5.1.-" evidence="2"/>
<dbReference type="Gene3D" id="3.40.50.10320">
    <property type="entry name" value="LmbE-like"/>
    <property type="match status" value="1"/>
</dbReference>
<dbReference type="Proteomes" id="UP001595885">
    <property type="component" value="Unassembled WGS sequence"/>
</dbReference>
<feature type="signal peptide" evidence="1">
    <location>
        <begin position="1"/>
        <end position="21"/>
    </location>
</feature>
<dbReference type="InterPro" id="IPR003737">
    <property type="entry name" value="GlcNAc_PI_deacetylase-related"/>
</dbReference>
<dbReference type="SUPFAM" id="SSF102588">
    <property type="entry name" value="LmbE-like"/>
    <property type="match status" value="1"/>
</dbReference>
<dbReference type="InterPro" id="IPR029062">
    <property type="entry name" value="Class_I_gatase-like"/>
</dbReference>
<sequence length="817" mass="92158">MHHSKIKFVLLFLFSFIVVNAQQPKKPSTGEIYEQVKKLNFLGSVLYLAAHPDDENTRLISYFSNHYHAQTAYLSLTRGDGGQNLIGPELREQLGAIRTQELLAARRIDGGQQFFTRANDFGYSKVPSETFTIWNKQEVLDDVIQTIETFQPDIIINRFDHRSPGTTHGHHTASAMLSLEAYDLIKNKPKRVFFNTSWWFYGSQEAFDKADKSNLVAINANVFFPILGKSNFEIAALSRSQHRCQGFGSTGTRGDEMEYLELLKGKMPTSENIFEGIDTSWTRLKGGEAIGKILNPIEENFNFKNPAKHIPQLVEAYKLLQKLEDSHWKKIKLKELSNLIEACSGLYLEAVSASEKVTKSDTYSLNIEAINRSDSNMILNSVTYGNKVASEKNVALKNNSKINLKLENNTIPADFDYSNLFWLKETPTVGMYKVSNKAIRILPEETLQFPVIFSVNVEGTTIEFVKNVVYKKNDPEFGETYIPFTVLPEVTTNIINKVSIFNDNQPKEIKVKIISQTENIKGTLTLNAAKNWKIEPSSIAFEIPQKNDERTLTFKVSPPKEENTTTLEAVVTMNGKKFNQELIEINYPHIPKQTILQPSISKLVKLDIQTKGKNIGYIKGAGDEVGSNLENLGFKVTMINPSEIILDKLQNFDAIIVGIRAFNVVDELAFKNKILFEYVKNGGNLIIQYNTNRGLVTEEVAPYNLKISRDRVTNENAKVTFLAPNHPVLNTPNKITSKDFEGWVQEQGLYYPDEFASEFTPILQANDEGENPTKGALLVAKYGKGNYIYTGLSFFRELPEGVSGAYRLLANIIALEK</sequence>
<dbReference type="RefSeq" id="WP_379738534.1">
    <property type="nucleotide sequence ID" value="NZ_JBHSGW010000002.1"/>
</dbReference>
<name>A0ABV9P0X3_9FLAO</name>
<reference evidence="3" key="1">
    <citation type="journal article" date="2019" name="Int. J. Syst. Evol. Microbiol.">
        <title>The Global Catalogue of Microorganisms (GCM) 10K type strain sequencing project: providing services to taxonomists for standard genome sequencing and annotation.</title>
        <authorList>
            <consortium name="The Broad Institute Genomics Platform"/>
            <consortium name="The Broad Institute Genome Sequencing Center for Infectious Disease"/>
            <person name="Wu L."/>
            <person name="Ma J."/>
        </authorList>
    </citation>
    <scope>NUCLEOTIDE SEQUENCE [LARGE SCALE GENOMIC DNA]</scope>
    <source>
        <strain evidence="3">CCUG 50349</strain>
    </source>
</reference>
<dbReference type="EMBL" id="JBHSGW010000002">
    <property type="protein sequence ID" value="MFC4739242.1"/>
    <property type="molecule type" value="Genomic_DNA"/>
</dbReference>
<keyword evidence="1" id="KW-0732">Signal</keyword>
<dbReference type="GO" id="GO:0016787">
    <property type="term" value="F:hydrolase activity"/>
    <property type="evidence" value="ECO:0007669"/>
    <property type="project" value="UniProtKB-KW"/>
</dbReference>
<organism evidence="2 3">
    <name type="scientific">Flavobacterium ponti</name>
    <dbReference type="NCBI Taxonomy" id="665133"/>
    <lineage>
        <taxon>Bacteria</taxon>
        <taxon>Pseudomonadati</taxon>
        <taxon>Bacteroidota</taxon>
        <taxon>Flavobacteriia</taxon>
        <taxon>Flavobacteriales</taxon>
        <taxon>Flavobacteriaceae</taxon>
        <taxon>Flavobacterium</taxon>
    </lineage>
</organism>
<feature type="chain" id="PRO_5047342774" evidence="1">
    <location>
        <begin position="22"/>
        <end position="817"/>
    </location>
</feature>
<evidence type="ECO:0000313" key="3">
    <source>
        <dbReference type="Proteomes" id="UP001595885"/>
    </source>
</evidence>
<dbReference type="SUPFAM" id="SSF52317">
    <property type="entry name" value="Class I glutamine amidotransferase-like"/>
    <property type="match status" value="1"/>
</dbReference>
<evidence type="ECO:0000313" key="2">
    <source>
        <dbReference type="EMBL" id="MFC4739242.1"/>
    </source>
</evidence>
<keyword evidence="2" id="KW-0378">Hydrolase</keyword>
<protein>
    <submittedName>
        <fullName evidence="2">PIG-L family deacetylase</fullName>
        <ecNumber evidence="2">3.5.1.-</ecNumber>
    </submittedName>
</protein>
<proteinExistence type="predicted"/>
<dbReference type="Pfam" id="PF02585">
    <property type="entry name" value="PIG-L"/>
    <property type="match status" value="1"/>
</dbReference>
<keyword evidence="3" id="KW-1185">Reference proteome</keyword>
<gene>
    <name evidence="2" type="ORF">ACFO3U_04485</name>
</gene>
<evidence type="ECO:0000256" key="1">
    <source>
        <dbReference type="SAM" id="SignalP"/>
    </source>
</evidence>